<sequence length="331" mass="35566">MTAPTPPGPTLTDRYVHAATRTVPEAQRPEFARELRERIGDQIDARLASGAGTTTADAESAVLTELGDPERLAAGYLDRPMQLIGPRYYLPWLRLLKLLLSIVVPISTAAVIFAKLISGGTVGQAMLDGLSTGFSVAVNLAFWVTLVFAIVERAPSRSSSIGEWTLAQLPELPKARQVGLGDLIASIVFLVLFVVALVWQTFTVQFPGGETTPVLNPELWTFWLPYLIGIAALEVVFIALLYRNGTWNWVFAGANVALNAAFAIPVAWLAATGQLLNPGFFELVGWPEGDDPGGVVSTAVIAGVVIIAVWDSVDGILKAWRAQRGGFGQRC</sequence>
<evidence type="ECO:0000256" key="1">
    <source>
        <dbReference type="SAM" id="Phobius"/>
    </source>
</evidence>
<dbReference type="EMBL" id="JBHSJC010000001">
    <property type="protein sequence ID" value="MFC4829381.1"/>
    <property type="molecule type" value="Genomic_DNA"/>
</dbReference>
<evidence type="ECO:0000313" key="2">
    <source>
        <dbReference type="EMBL" id="MFC4829381.1"/>
    </source>
</evidence>
<keyword evidence="1" id="KW-0472">Membrane</keyword>
<feature type="transmembrane region" description="Helical" evidence="1">
    <location>
        <begin position="95"/>
        <end position="117"/>
    </location>
</feature>
<reference evidence="3" key="1">
    <citation type="journal article" date="2019" name="Int. J. Syst. Evol. Microbiol.">
        <title>The Global Catalogue of Microorganisms (GCM) 10K type strain sequencing project: providing services to taxonomists for standard genome sequencing and annotation.</title>
        <authorList>
            <consortium name="The Broad Institute Genomics Platform"/>
            <consortium name="The Broad Institute Genome Sequencing Center for Infectious Disease"/>
            <person name="Wu L."/>
            <person name="Ma J."/>
        </authorList>
    </citation>
    <scope>NUCLEOTIDE SEQUENCE [LARGE SCALE GENOMIC DNA]</scope>
    <source>
        <strain evidence="3">CGMCC 1.12192</strain>
    </source>
</reference>
<evidence type="ECO:0000313" key="3">
    <source>
        <dbReference type="Proteomes" id="UP001595960"/>
    </source>
</evidence>
<evidence type="ECO:0008006" key="4">
    <source>
        <dbReference type="Google" id="ProtNLM"/>
    </source>
</evidence>
<name>A0ABV9R5H0_9MICO</name>
<dbReference type="RefSeq" id="WP_204393046.1">
    <property type="nucleotide sequence ID" value="NZ_JAFBBW010000001.1"/>
</dbReference>
<feature type="transmembrane region" description="Helical" evidence="1">
    <location>
        <begin position="222"/>
        <end position="242"/>
    </location>
</feature>
<feature type="transmembrane region" description="Helical" evidence="1">
    <location>
        <begin position="129"/>
        <end position="151"/>
    </location>
</feature>
<comment type="caution">
    <text evidence="2">The sequence shown here is derived from an EMBL/GenBank/DDBJ whole genome shotgun (WGS) entry which is preliminary data.</text>
</comment>
<keyword evidence="1" id="KW-1133">Transmembrane helix</keyword>
<accession>A0ABV9R5H0</accession>
<dbReference type="Proteomes" id="UP001595960">
    <property type="component" value="Unassembled WGS sequence"/>
</dbReference>
<protein>
    <recommendedName>
        <fullName evidence="4">ABC transporter permease</fullName>
    </recommendedName>
</protein>
<keyword evidence="3" id="KW-1185">Reference proteome</keyword>
<feature type="transmembrane region" description="Helical" evidence="1">
    <location>
        <begin position="183"/>
        <end position="202"/>
    </location>
</feature>
<gene>
    <name evidence="2" type="ORF">ACFPER_11310</name>
</gene>
<organism evidence="2 3">
    <name type="scientific">Agromyces aurantiacus</name>
    <dbReference type="NCBI Taxonomy" id="165814"/>
    <lineage>
        <taxon>Bacteria</taxon>
        <taxon>Bacillati</taxon>
        <taxon>Actinomycetota</taxon>
        <taxon>Actinomycetes</taxon>
        <taxon>Micrococcales</taxon>
        <taxon>Microbacteriaceae</taxon>
        <taxon>Agromyces</taxon>
    </lineage>
</organism>
<feature type="transmembrane region" description="Helical" evidence="1">
    <location>
        <begin position="293"/>
        <end position="313"/>
    </location>
</feature>
<keyword evidence="1" id="KW-0812">Transmembrane</keyword>
<proteinExistence type="predicted"/>
<feature type="transmembrane region" description="Helical" evidence="1">
    <location>
        <begin position="249"/>
        <end position="273"/>
    </location>
</feature>